<comment type="caution">
    <text evidence="2">The sequence shown here is derived from an EMBL/GenBank/DDBJ whole genome shotgun (WGS) entry which is preliminary data.</text>
</comment>
<keyword evidence="3" id="KW-1185">Reference proteome</keyword>
<proteinExistence type="predicted"/>
<protein>
    <submittedName>
        <fullName evidence="2">Uncharacterized protein</fullName>
    </submittedName>
</protein>
<dbReference type="AlphaFoldDB" id="S8DSQ8"/>
<feature type="non-terminal residue" evidence="2">
    <location>
        <position position="69"/>
    </location>
</feature>
<organism evidence="2 3">
    <name type="scientific">Genlisea aurea</name>
    <dbReference type="NCBI Taxonomy" id="192259"/>
    <lineage>
        <taxon>Eukaryota</taxon>
        <taxon>Viridiplantae</taxon>
        <taxon>Streptophyta</taxon>
        <taxon>Embryophyta</taxon>
        <taxon>Tracheophyta</taxon>
        <taxon>Spermatophyta</taxon>
        <taxon>Magnoliopsida</taxon>
        <taxon>eudicotyledons</taxon>
        <taxon>Gunneridae</taxon>
        <taxon>Pentapetalae</taxon>
        <taxon>asterids</taxon>
        <taxon>lamiids</taxon>
        <taxon>Lamiales</taxon>
        <taxon>Lentibulariaceae</taxon>
        <taxon>Genlisea</taxon>
    </lineage>
</organism>
<gene>
    <name evidence="2" type="ORF">M569_08562</name>
</gene>
<sequence>RCPHHNSPYSFPATTSPSSDNNETNRIAGTDSAYEARLPGGQESRNKARLSKCSGWHISGRRVTYNLPP</sequence>
<evidence type="ECO:0000313" key="2">
    <source>
        <dbReference type="EMBL" id="EPS66218.1"/>
    </source>
</evidence>
<dbReference type="EMBL" id="AUSU01003798">
    <property type="protein sequence ID" value="EPS66218.1"/>
    <property type="molecule type" value="Genomic_DNA"/>
</dbReference>
<name>S8DSQ8_9LAMI</name>
<reference evidence="2 3" key="1">
    <citation type="journal article" date="2013" name="BMC Genomics">
        <title>The miniature genome of a carnivorous plant Genlisea aurea contains a low number of genes and short non-coding sequences.</title>
        <authorList>
            <person name="Leushkin E.V."/>
            <person name="Sutormin R.A."/>
            <person name="Nabieva E.R."/>
            <person name="Penin A.A."/>
            <person name="Kondrashov A.S."/>
            <person name="Logacheva M.D."/>
        </authorList>
    </citation>
    <scope>NUCLEOTIDE SEQUENCE [LARGE SCALE GENOMIC DNA]</scope>
</reference>
<evidence type="ECO:0000313" key="3">
    <source>
        <dbReference type="Proteomes" id="UP000015453"/>
    </source>
</evidence>
<feature type="compositionally biased region" description="Polar residues" evidence="1">
    <location>
        <begin position="7"/>
        <end position="27"/>
    </location>
</feature>
<evidence type="ECO:0000256" key="1">
    <source>
        <dbReference type="SAM" id="MobiDB-lite"/>
    </source>
</evidence>
<feature type="region of interest" description="Disordered" evidence="1">
    <location>
        <begin position="1"/>
        <end position="49"/>
    </location>
</feature>
<accession>S8DSQ8</accession>
<feature type="non-terminal residue" evidence="2">
    <location>
        <position position="1"/>
    </location>
</feature>
<dbReference type="Proteomes" id="UP000015453">
    <property type="component" value="Unassembled WGS sequence"/>
</dbReference>